<feature type="transmembrane region" description="Helical" evidence="8">
    <location>
        <begin position="87"/>
        <end position="109"/>
    </location>
</feature>
<sequence length="566" mass="62412">MNVLLTDSPRNTSRKSAPGLRQIWIVLLSSFWLSSICNIALWREIFRLPGLSNPQAITLGVALALVITLACTALLSLLAWRWTLKPAIIIFWFSAAFGAYFMMTYSVVIDTTMMVNAMQTDVRETSDLLSWRMAVLVLLLAGLPTIWLLRLTVRKQSALRQIGSNLATTLIACALIALVILLFFQSIATGMRNYTQLRYMMNPLNSFYAIGMLAAKPFQRNESAILPLGEDAKLGANFAAPGKPPLLLLVLGETARSGNFSLNGYARPTNTLLTKETVASQRNAWSCGTSTAASVPCMFSNFGRTSYEGRPANYEGLLDVLQHAGLAVLWLDNQSGCKGTCDRLVTPSVDTSSLKLPGLCDANECLDEVMLKDIDARIAALPPERSAKGVVIVMHQMGSHGPAYFKRSPEKFKKFLPECKDNALQSCSKQSLMNAYDNSIVYTDYFLASSIAWLKTRAVSNSPAMIYLADHGESLGEDNLYLHGMPYGIAPDVQKHVPWITWLSPEFEKRSQVSMRCLNSRLDTHITHDNYFHSVLGLLDVQTNVYQDSFDIYAHCGLGAGASSTQ</sequence>
<dbReference type="GO" id="GO:0016776">
    <property type="term" value="F:phosphotransferase activity, phosphate group as acceptor"/>
    <property type="evidence" value="ECO:0007669"/>
    <property type="project" value="TreeGrafter"/>
</dbReference>
<comment type="subcellular location">
    <subcellularLocation>
        <location evidence="1">Cell inner membrane</location>
        <topology evidence="1">Multi-pass membrane protein</topology>
    </subcellularLocation>
</comment>
<protein>
    <submittedName>
        <fullName evidence="11">Phosphoethanolamine transferase EptA</fullName>
        <ecNumber evidence="11">2.7.-.-</ecNumber>
    </submittedName>
</protein>
<accession>A0A6H2H8L2</accession>
<dbReference type="Proteomes" id="UP000502041">
    <property type="component" value="Chromosome"/>
</dbReference>
<feature type="transmembrane region" description="Helical" evidence="8">
    <location>
        <begin position="57"/>
        <end position="80"/>
    </location>
</feature>
<dbReference type="SUPFAM" id="SSF53649">
    <property type="entry name" value="Alkaline phosphatase-like"/>
    <property type="match status" value="1"/>
</dbReference>
<dbReference type="InterPro" id="IPR012549">
    <property type="entry name" value="EptA-like_N"/>
</dbReference>
<reference evidence="11 12" key="1">
    <citation type="submission" date="2020-04" db="EMBL/GenBank/DDBJ databases">
        <title>Complete genome of a Psychrophilic, Marine, Gas Vacuolate Bacterium Polaromonas vacuolata KCTC 22033T.</title>
        <authorList>
            <person name="Hwang K."/>
            <person name="Kim K.M."/>
        </authorList>
    </citation>
    <scope>NUCLEOTIDE SEQUENCE [LARGE SCALE GENOMIC DNA]</scope>
    <source>
        <strain evidence="11 12">KCTC 22033</strain>
    </source>
</reference>
<dbReference type="CDD" id="cd16017">
    <property type="entry name" value="LptA"/>
    <property type="match status" value="1"/>
</dbReference>
<keyword evidence="4 11" id="KW-0808">Transferase</keyword>
<feature type="domain" description="Phosphoethanolamine transferase N-terminal" evidence="10">
    <location>
        <begin position="68"/>
        <end position="214"/>
    </location>
</feature>
<dbReference type="GO" id="GO:0005886">
    <property type="term" value="C:plasma membrane"/>
    <property type="evidence" value="ECO:0007669"/>
    <property type="project" value="UniProtKB-SubCell"/>
</dbReference>
<feature type="transmembrane region" description="Helical" evidence="8">
    <location>
        <begin position="129"/>
        <end position="150"/>
    </location>
</feature>
<evidence type="ECO:0000259" key="10">
    <source>
        <dbReference type="Pfam" id="PF08019"/>
    </source>
</evidence>
<feature type="domain" description="Sulfatase N-terminal" evidence="9">
    <location>
        <begin position="245"/>
        <end position="541"/>
    </location>
</feature>
<dbReference type="InterPro" id="IPR017850">
    <property type="entry name" value="Alkaline_phosphatase_core_sf"/>
</dbReference>
<dbReference type="AlphaFoldDB" id="A0A6H2H8L2"/>
<evidence type="ECO:0000256" key="1">
    <source>
        <dbReference type="ARBA" id="ARBA00004429"/>
    </source>
</evidence>
<dbReference type="GO" id="GO:0009244">
    <property type="term" value="P:lipopolysaccharide core region biosynthetic process"/>
    <property type="evidence" value="ECO:0007669"/>
    <property type="project" value="TreeGrafter"/>
</dbReference>
<proteinExistence type="predicted"/>
<name>A0A6H2H8L2_9BURK</name>
<evidence type="ECO:0000256" key="2">
    <source>
        <dbReference type="ARBA" id="ARBA00022475"/>
    </source>
</evidence>
<dbReference type="Pfam" id="PF08019">
    <property type="entry name" value="EptA_B_N"/>
    <property type="match status" value="1"/>
</dbReference>
<evidence type="ECO:0000256" key="5">
    <source>
        <dbReference type="ARBA" id="ARBA00022692"/>
    </source>
</evidence>
<evidence type="ECO:0000256" key="4">
    <source>
        <dbReference type="ARBA" id="ARBA00022679"/>
    </source>
</evidence>
<feature type="transmembrane region" description="Helical" evidence="8">
    <location>
        <begin position="162"/>
        <end position="184"/>
    </location>
</feature>
<keyword evidence="12" id="KW-1185">Reference proteome</keyword>
<dbReference type="InterPro" id="IPR040423">
    <property type="entry name" value="PEA_transferase"/>
</dbReference>
<keyword evidence="3" id="KW-0997">Cell inner membrane</keyword>
<dbReference type="Pfam" id="PF00884">
    <property type="entry name" value="Sulfatase"/>
    <property type="match status" value="1"/>
</dbReference>
<evidence type="ECO:0000256" key="6">
    <source>
        <dbReference type="ARBA" id="ARBA00022989"/>
    </source>
</evidence>
<evidence type="ECO:0000259" key="9">
    <source>
        <dbReference type="Pfam" id="PF00884"/>
    </source>
</evidence>
<evidence type="ECO:0000256" key="8">
    <source>
        <dbReference type="SAM" id="Phobius"/>
    </source>
</evidence>
<evidence type="ECO:0000313" key="12">
    <source>
        <dbReference type="Proteomes" id="UP000502041"/>
    </source>
</evidence>
<dbReference type="EMBL" id="CP051461">
    <property type="protein sequence ID" value="QJC56222.1"/>
    <property type="molecule type" value="Genomic_DNA"/>
</dbReference>
<evidence type="ECO:0000256" key="7">
    <source>
        <dbReference type="ARBA" id="ARBA00023136"/>
    </source>
</evidence>
<organism evidence="11 12">
    <name type="scientific">Polaromonas vacuolata</name>
    <dbReference type="NCBI Taxonomy" id="37448"/>
    <lineage>
        <taxon>Bacteria</taxon>
        <taxon>Pseudomonadati</taxon>
        <taxon>Pseudomonadota</taxon>
        <taxon>Betaproteobacteria</taxon>
        <taxon>Burkholderiales</taxon>
        <taxon>Comamonadaceae</taxon>
        <taxon>Polaromonas</taxon>
    </lineage>
</organism>
<evidence type="ECO:0000256" key="3">
    <source>
        <dbReference type="ARBA" id="ARBA00022519"/>
    </source>
</evidence>
<dbReference type="RefSeq" id="WP_168921960.1">
    <property type="nucleotide sequence ID" value="NZ_CP051461.1"/>
</dbReference>
<keyword evidence="7 8" id="KW-0472">Membrane</keyword>
<dbReference type="EC" id="2.7.-.-" evidence="11"/>
<feature type="transmembrane region" description="Helical" evidence="8">
    <location>
        <begin position="23"/>
        <end position="42"/>
    </location>
</feature>
<keyword evidence="6 8" id="KW-1133">Transmembrane helix</keyword>
<dbReference type="PANTHER" id="PTHR30443:SF0">
    <property type="entry name" value="PHOSPHOETHANOLAMINE TRANSFERASE EPTA"/>
    <property type="match status" value="1"/>
</dbReference>
<keyword evidence="5 8" id="KW-0812">Transmembrane</keyword>
<dbReference type="Gene3D" id="3.40.720.10">
    <property type="entry name" value="Alkaline Phosphatase, subunit A"/>
    <property type="match status" value="1"/>
</dbReference>
<dbReference type="PANTHER" id="PTHR30443">
    <property type="entry name" value="INNER MEMBRANE PROTEIN"/>
    <property type="match status" value="1"/>
</dbReference>
<keyword evidence="2" id="KW-1003">Cell membrane</keyword>
<dbReference type="KEGG" id="pvac:HC248_01524"/>
<dbReference type="InterPro" id="IPR000917">
    <property type="entry name" value="Sulfatase_N"/>
</dbReference>
<dbReference type="InterPro" id="IPR058130">
    <property type="entry name" value="PEA_transf_C"/>
</dbReference>
<dbReference type="NCBIfam" id="NF028537">
    <property type="entry name" value="P_eth_NH2_trans"/>
    <property type="match status" value="1"/>
</dbReference>
<evidence type="ECO:0000313" key="11">
    <source>
        <dbReference type="EMBL" id="QJC56222.1"/>
    </source>
</evidence>
<gene>
    <name evidence="11" type="primary">eptA</name>
    <name evidence="11" type="ORF">HC248_01524</name>
</gene>